<dbReference type="PANTHER" id="PTHR24567">
    <property type="entry name" value="CRP FAMILY TRANSCRIPTIONAL REGULATORY PROTEIN"/>
    <property type="match status" value="1"/>
</dbReference>
<protein>
    <submittedName>
        <fullName evidence="2">Crp/Fnr family transcriptional regulator</fullName>
    </submittedName>
</protein>
<dbReference type="CDD" id="cd00038">
    <property type="entry name" value="CAP_ED"/>
    <property type="match status" value="1"/>
</dbReference>
<dbReference type="SUPFAM" id="SSF51206">
    <property type="entry name" value="cAMP-binding domain-like"/>
    <property type="match status" value="1"/>
</dbReference>
<dbReference type="InterPro" id="IPR014710">
    <property type="entry name" value="RmlC-like_jellyroll"/>
</dbReference>
<dbReference type="EMBL" id="DSRU01000235">
    <property type="protein sequence ID" value="HFM99300.1"/>
    <property type="molecule type" value="Genomic_DNA"/>
</dbReference>
<dbReference type="Gene3D" id="2.60.120.10">
    <property type="entry name" value="Jelly Rolls"/>
    <property type="match status" value="1"/>
</dbReference>
<organism evidence="2">
    <name type="scientific">Oscillatoriales cyanobacterium SpSt-418</name>
    <dbReference type="NCBI Taxonomy" id="2282169"/>
    <lineage>
        <taxon>Bacteria</taxon>
        <taxon>Bacillati</taxon>
        <taxon>Cyanobacteriota</taxon>
        <taxon>Cyanophyceae</taxon>
        <taxon>Oscillatoriophycideae</taxon>
        <taxon>Oscillatoriales</taxon>
    </lineage>
</organism>
<dbReference type="GO" id="GO:0003700">
    <property type="term" value="F:DNA-binding transcription factor activity"/>
    <property type="evidence" value="ECO:0007669"/>
    <property type="project" value="TreeGrafter"/>
</dbReference>
<dbReference type="InterPro" id="IPR050397">
    <property type="entry name" value="Env_Response_Regulators"/>
</dbReference>
<accession>A0A7C3PJ38</accession>
<gene>
    <name evidence="2" type="ORF">ENR64_16385</name>
</gene>
<name>A0A7C3PJ38_9CYAN</name>
<dbReference type="InterPro" id="IPR000595">
    <property type="entry name" value="cNMP-bd_dom"/>
</dbReference>
<dbReference type="AlphaFoldDB" id="A0A7C3PJ38"/>
<evidence type="ECO:0000313" key="2">
    <source>
        <dbReference type="EMBL" id="HFM99300.1"/>
    </source>
</evidence>
<evidence type="ECO:0000259" key="1">
    <source>
        <dbReference type="PROSITE" id="PS50042"/>
    </source>
</evidence>
<dbReference type="Pfam" id="PF00027">
    <property type="entry name" value="cNMP_binding"/>
    <property type="match status" value="1"/>
</dbReference>
<dbReference type="GO" id="GO:0005829">
    <property type="term" value="C:cytosol"/>
    <property type="evidence" value="ECO:0007669"/>
    <property type="project" value="TreeGrafter"/>
</dbReference>
<comment type="caution">
    <text evidence="2">The sequence shown here is derived from an EMBL/GenBank/DDBJ whole genome shotgun (WGS) entry which is preliminary data.</text>
</comment>
<proteinExistence type="predicted"/>
<sequence length="177" mass="19345">MKATVEQLASISVFTQLQLDQLTSLQLHTTVQTYQAGEIVSHEGDRLPARLYALISGLLRVSKTASSGKETILRTLANGDIFAAPALFGNGIAPATVIAESEAHVLMVDRAALLTVIQANPEIALKMMAVFNQRLQQLHEMVHGLVSERAIVRLARFIQTPTNSIPQLVIDFQQHKP</sequence>
<dbReference type="SMART" id="SM00100">
    <property type="entry name" value="cNMP"/>
    <property type="match status" value="1"/>
</dbReference>
<dbReference type="InterPro" id="IPR018490">
    <property type="entry name" value="cNMP-bd_dom_sf"/>
</dbReference>
<dbReference type="PANTHER" id="PTHR24567:SF74">
    <property type="entry name" value="HTH-TYPE TRANSCRIPTIONAL REGULATOR ARCR"/>
    <property type="match status" value="1"/>
</dbReference>
<dbReference type="PROSITE" id="PS50042">
    <property type="entry name" value="CNMP_BINDING_3"/>
    <property type="match status" value="1"/>
</dbReference>
<feature type="domain" description="Cyclic nucleotide-binding" evidence="1">
    <location>
        <begin position="13"/>
        <end position="134"/>
    </location>
</feature>
<reference evidence="2" key="1">
    <citation type="journal article" date="2020" name="mSystems">
        <title>Genome- and Community-Level Interaction Insights into Carbon Utilization and Element Cycling Functions of Hydrothermarchaeota in Hydrothermal Sediment.</title>
        <authorList>
            <person name="Zhou Z."/>
            <person name="Liu Y."/>
            <person name="Xu W."/>
            <person name="Pan J."/>
            <person name="Luo Z.H."/>
            <person name="Li M."/>
        </authorList>
    </citation>
    <scope>NUCLEOTIDE SEQUENCE [LARGE SCALE GENOMIC DNA]</scope>
    <source>
        <strain evidence="2">SpSt-418</strain>
    </source>
</reference>